<dbReference type="Pfam" id="PF00069">
    <property type="entry name" value="Pkinase"/>
    <property type="match status" value="1"/>
</dbReference>
<evidence type="ECO:0000256" key="1">
    <source>
        <dbReference type="ARBA" id="ARBA00022741"/>
    </source>
</evidence>
<dbReference type="InterPro" id="IPR000719">
    <property type="entry name" value="Prot_kinase_dom"/>
</dbReference>
<dbReference type="GO" id="GO:0004674">
    <property type="term" value="F:protein serine/threonine kinase activity"/>
    <property type="evidence" value="ECO:0007669"/>
    <property type="project" value="TreeGrafter"/>
</dbReference>
<dbReference type="SUPFAM" id="SSF56112">
    <property type="entry name" value="Protein kinase-like (PK-like)"/>
    <property type="match status" value="1"/>
</dbReference>
<dbReference type="InterPro" id="IPR011009">
    <property type="entry name" value="Kinase-like_dom_sf"/>
</dbReference>
<keyword evidence="4" id="KW-0418">Kinase</keyword>
<reference evidence="4 5" key="1">
    <citation type="submission" date="2020-06" db="EMBL/GenBank/DDBJ databases">
        <title>Transcriptomic and genomic resources for Thalictrum thalictroides and T. hernandezii: Facilitating candidate gene discovery in an emerging model plant lineage.</title>
        <authorList>
            <person name="Arias T."/>
            <person name="Riano-Pachon D.M."/>
            <person name="Di Stilio V.S."/>
        </authorList>
    </citation>
    <scope>NUCLEOTIDE SEQUENCE [LARGE SCALE GENOMIC DNA]</scope>
    <source>
        <strain evidence="5">cv. WT478/WT964</strain>
        <tissue evidence="4">Leaves</tissue>
    </source>
</reference>
<comment type="caution">
    <text evidence="4">The sequence shown here is derived from an EMBL/GenBank/DDBJ whole genome shotgun (WGS) entry which is preliminary data.</text>
</comment>
<keyword evidence="4" id="KW-0808">Transferase</keyword>
<sequence>MNLYQMELFPTTSMSQAQEYKPTNIFLDRNYTAKVSDFGASKLLIPKDRTITPTRGRGTMGYLDPEYVQTVELTTMGDIYGFGVVLMELLAKQRYSHQQQQIISLTKC</sequence>
<dbReference type="PROSITE" id="PS50011">
    <property type="entry name" value="PROTEIN_KINASE_DOM"/>
    <property type="match status" value="1"/>
</dbReference>
<evidence type="ECO:0000313" key="5">
    <source>
        <dbReference type="Proteomes" id="UP000554482"/>
    </source>
</evidence>
<dbReference type="PANTHER" id="PTHR27005">
    <property type="entry name" value="WALL-ASSOCIATED RECEPTOR KINASE-LIKE 21"/>
    <property type="match status" value="1"/>
</dbReference>
<dbReference type="GO" id="GO:0005524">
    <property type="term" value="F:ATP binding"/>
    <property type="evidence" value="ECO:0007669"/>
    <property type="project" value="UniProtKB-KW"/>
</dbReference>
<dbReference type="Gene3D" id="1.10.510.10">
    <property type="entry name" value="Transferase(Phosphotransferase) domain 1"/>
    <property type="match status" value="1"/>
</dbReference>
<keyword evidence="1" id="KW-0547">Nucleotide-binding</keyword>
<dbReference type="OrthoDB" id="4062651at2759"/>
<keyword evidence="4" id="KW-0675">Receptor</keyword>
<protein>
    <submittedName>
        <fullName evidence="4">Wall-associated receptor kinase</fullName>
    </submittedName>
</protein>
<keyword evidence="5" id="KW-1185">Reference proteome</keyword>
<proteinExistence type="predicted"/>
<evidence type="ECO:0000256" key="2">
    <source>
        <dbReference type="ARBA" id="ARBA00022840"/>
    </source>
</evidence>
<dbReference type="InterPro" id="IPR045274">
    <property type="entry name" value="WAK-like"/>
</dbReference>
<dbReference type="PANTHER" id="PTHR27005:SF283">
    <property type="entry name" value="OS02G0633066 PROTEIN"/>
    <property type="match status" value="1"/>
</dbReference>
<dbReference type="GO" id="GO:0005886">
    <property type="term" value="C:plasma membrane"/>
    <property type="evidence" value="ECO:0007669"/>
    <property type="project" value="TreeGrafter"/>
</dbReference>
<evidence type="ECO:0000313" key="4">
    <source>
        <dbReference type="EMBL" id="KAF5204855.1"/>
    </source>
</evidence>
<feature type="domain" description="Protein kinase" evidence="3">
    <location>
        <begin position="1"/>
        <end position="108"/>
    </location>
</feature>
<keyword evidence="2" id="KW-0067">ATP-binding</keyword>
<name>A0A7J6X7M3_THATH</name>
<dbReference type="AlphaFoldDB" id="A0A7J6X7M3"/>
<evidence type="ECO:0000259" key="3">
    <source>
        <dbReference type="PROSITE" id="PS50011"/>
    </source>
</evidence>
<dbReference type="Proteomes" id="UP000554482">
    <property type="component" value="Unassembled WGS sequence"/>
</dbReference>
<gene>
    <name evidence="4" type="ORF">FRX31_005558</name>
</gene>
<dbReference type="GO" id="GO:0007166">
    <property type="term" value="P:cell surface receptor signaling pathway"/>
    <property type="evidence" value="ECO:0007669"/>
    <property type="project" value="InterPro"/>
</dbReference>
<organism evidence="4 5">
    <name type="scientific">Thalictrum thalictroides</name>
    <name type="common">Rue-anemone</name>
    <name type="synonym">Anemone thalictroides</name>
    <dbReference type="NCBI Taxonomy" id="46969"/>
    <lineage>
        <taxon>Eukaryota</taxon>
        <taxon>Viridiplantae</taxon>
        <taxon>Streptophyta</taxon>
        <taxon>Embryophyta</taxon>
        <taxon>Tracheophyta</taxon>
        <taxon>Spermatophyta</taxon>
        <taxon>Magnoliopsida</taxon>
        <taxon>Ranunculales</taxon>
        <taxon>Ranunculaceae</taxon>
        <taxon>Thalictroideae</taxon>
        <taxon>Thalictrum</taxon>
    </lineage>
</organism>
<accession>A0A7J6X7M3</accession>
<dbReference type="EMBL" id="JABWDY010004868">
    <property type="protein sequence ID" value="KAF5204855.1"/>
    <property type="molecule type" value="Genomic_DNA"/>
</dbReference>